<dbReference type="InterPro" id="IPR036691">
    <property type="entry name" value="Endo/exonu/phosph_ase_sf"/>
</dbReference>
<proteinExistence type="predicted"/>
<evidence type="ECO:0008006" key="3">
    <source>
        <dbReference type="Google" id="ProtNLM"/>
    </source>
</evidence>
<accession>A0A7J8YQI6</accession>
<evidence type="ECO:0000313" key="2">
    <source>
        <dbReference type="Proteomes" id="UP000593577"/>
    </source>
</evidence>
<dbReference type="SUPFAM" id="SSF56219">
    <property type="entry name" value="DNase I-like"/>
    <property type="match status" value="1"/>
</dbReference>
<comment type="caution">
    <text evidence="1">The sequence shown here is derived from an EMBL/GenBank/DDBJ whole genome shotgun (WGS) entry which is preliminary data.</text>
</comment>
<dbReference type="Proteomes" id="UP000593577">
    <property type="component" value="Unassembled WGS sequence"/>
</dbReference>
<reference evidence="1 2" key="1">
    <citation type="journal article" date="2019" name="Genome Biol. Evol.">
        <title>Insights into the evolution of the New World diploid cottons (Gossypium, subgenus Houzingenia) based on genome sequencing.</title>
        <authorList>
            <person name="Grover C.E."/>
            <person name="Arick M.A. 2nd"/>
            <person name="Thrash A."/>
            <person name="Conover J.L."/>
            <person name="Sanders W.S."/>
            <person name="Peterson D.G."/>
            <person name="Frelichowski J.E."/>
            <person name="Scheffler J.A."/>
            <person name="Scheffler B.E."/>
            <person name="Wendel J.F."/>
        </authorList>
    </citation>
    <scope>NUCLEOTIDE SEQUENCE [LARGE SCALE GENOMIC DNA]</scope>
    <source>
        <strain evidence="1">185</strain>
        <tissue evidence="1">Leaf</tissue>
    </source>
</reference>
<evidence type="ECO:0000313" key="1">
    <source>
        <dbReference type="EMBL" id="MBA0701269.1"/>
    </source>
</evidence>
<name>A0A7J8YQI6_GOSAI</name>
<dbReference type="EMBL" id="JABFAA010227162">
    <property type="protein sequence ID" value="MBA0701269.1"/>
    <property type="molecule type" value="Genomic_DNA"/>
</dbReference>
<sequence length="226" mass="26527">MEGRPWLFRQSLILFDRLTQSVERSQICLNSSPVWLKIGDSENGMIEDIINGEVNNLKEVIHGRSQVSEEEKMLKNQVDVATVMIDEKMVDNRSSLVINSNSAKKMSWKRIVPGQKGTQRADESGIKKRKATERRLEIFNIEDEYRDGTKRQKKEQQKDLGETHIDVTVKEDNDNREWRFTGFYGSPYVKDKEESWNLLRKLGRDQRHPWLVSGDFNEIMYSFEKK</sequence>
<organism evidence="1 2">
    <name type="scientific">Gossypium aridum</name>
    <name type="common">American cotton</name>
    <name type="synonym">Erioxylum aridum</name>
    <dbReference type="NCBI Taxonomy" id="34290"/>
    <lineage>
        <taxon>Eukaryota</taxon>
        <taxon>Viridiplantae</taxon>
        <taxon>Streptophyta</taxon>
        <taxon>Embryophyta</taxon>
        <taxon>Tracheophyta</taxon>
        <taxon>Spermatophyta</taxon>
        <taxon>Magnoliopsida</taxon>
        <taxon>eudicotyledons</taxon>
        <taxon>Gunneridae</taxon>
        <taxon>Pentapetalae</taxon>
        <taxon>rosids</taxon>
        <taxon>malvids</taxon>
        <taxon>Malvales</taxon>
        <taxon>Malvaceae</taxon>
        <taxon>Malvoideae</taxon>
        <taxon>Gossypium</taxon>
    </lineage>
</organism>
<dbReference type="AlphaFoldDB" id="A0A7J8YQI6"/>
<dbReference type="Gene3D" id="3.60.10.10">
    <property type="entry name" value="Endonuclease/exonuclease/phosphatase"/>
    <property type="match status" value="1"/>
</dbReference>
<gene>
    <name evidence="1" type="ORF">Goari_023001</name>
</gene>
<keyword evidence="2" id="KW-1185">Reference proteome</keyword>
<protein>
    <recommendedName>
        <fullName evidence="3">Reverse transcriptase</fullName>
    </recommendedName>
</protein>